<dbReference type="EMBL" id="LRDB01000050">
    <property type="protein sequence ID" value="KYG72766.1"/>
    <property type="molecule type" value="Genomic_DNA"/>
</dbReference>
<proteinExistence type="predicted"/>
<evidence type="ECO:0000313" key="2">
    <source>
        <dbReference type="EMBL" id="KYG72766.1"/>
    </source>
</evidence>
<dbReference type="Pfam" id="PF07883">
    <property type="entry name" value="Cupin_2"/>
    <property type="match status" value="1"/>
</dbReference>
<dbReference type="CDD" id="cd02238">
    <property type="entry name" value="cupin_KdgF"/>
    <property type="match status" value="1"/>
</dbReference>
<dbReference type="InterPro" id="IPR025499">
    <property type="entry name" value="KdgF"/>
</dbReference>
<dbReference type="PANTHER" id="PTHR40112">
    <property type="entry name" value="H2HPP ISOMERASE"/>
    <property type="match status" value="1"/>
</dbReference>
<reference evidence="2 3" key="1">
    <citation type="submission" date="2016-01" db="EMBL/GenBank/DDBJ databases">
        <title>Genome sequencing of Roseivirga echinicomitans KMM 6058.</title>
        <authorList>
            <person name="Selvaratnam C."/>
            <person name="Thevarajoo S."/>
            <person name="Goh K.M."/>
            <person name="Ee R."/>
            <person name="Chan K.-G."/>
            <person name="Chong C.S."/>
        </authorList>
    </citation>
    <scope>NUCLEOTIDE SEQUENCE [LARGE SCALE GENOMIC DNA]</scope>
    <source>
        <strain evidence="2 3">KMM 6058</strain>
    </source>
</reference>
<evidence type="ECO:0000313" key="3">
    <source>
        <dbReference type="Proteomes" id="UP000075615"/>
    </source>
</evidence>
<dbReference type="OrthoDB" id="9811153at2"/>
<name>A0A150X236_9BACT</name>
<dbReference type="InterPro" id="IPR052535">
    <property type="entry name" value="Bacilysin_H2HPP_isomerase"/>
</dbReference>
<sequence>MEKVFASKEFLFGNELEWEDVGPGLKRQIMGYDNKILMARVLFEKGAIGEVHEHHHSQVTYVVSGAFELQVGIEKKVIKAGDGFYIPPHVDHGAVCLEKGELIDVFSPIRDDLFSSNIQHES</sequence>
<dbReference type="PIRSF" id="PIRSF029883">
    <property type="entry name" value="KdgF"/>
    <property type="match status" value="1"/>
</dbReference>
<dbReference type="STRING" id="296218.AWN68_08665"/>
<dbReference type="InterPro" id="IPR014710">
    <property type="entry name" value="RmlC-like_jellyroll"/>
</dbReference>
<dbReference type="Proteomes" id="UP000075615">
    <property type="component" value="Unassembled WGS sequence"/>
</dbReference>
<dbReference type="Gene3D" id="2.60.120.10">
    <property type="entry name" value="Jelly Rolls"/>
    <property type="match status" value="1"/>
</dbReference>
<comment type="caution">
    <text evidence="2">The sequence shown here is derived from an EMBL/GenBank/DDBJ whole genome shotgun (WGS) entry which is preliminary data.</text>
</comment>
<dbReference type="RefSeq" id="WP_068417256.1">
    <property type="nucleotide sequence ID" value="NZ_LRDB01000050.1"/>
</dbReference>
<dbReference type="AlphaFoldDB" id="A0A150X236"/>
<dbReference type="InterPro" id="IPR013096">
    <property type="entry name" value="Cupin_2"/>
</dbReference>
<gene>
    <name evidence="2" type="ORF">AWN68_08665</name>
</gene>
<protein>
    <submittedName>
        <fullName evidence="2">Cupin</fullName>
    </submittedName>
</protein>
<dbReference type="SUPFAM" id="SSF51182">
    <property type="entry name" value="RmlC-like cupins"/>
    <property type="match status" value="1"/>
</dbReference>
<organism evidence="2 3">
    <name type="scientific">Roseivirga echinicomitans</name>
    <dbReference type="NCBI Taxonomy" id="296218"/>
    <lineage>
        <taxon>Bacteria</taxon>
        <taxon>Pseudomonadati</taxon>
        <taxon>Bacteroidota</taxon>
        <taxon>Cytophagia</taxon>
        <taxon>Cytophagales</taxon>
        <taxon>Roseivirgaceae</taxon>
        <taxon>Roseivirga</taxon>
    </lineage>
</organism>
<evidence type="ECO:0000259" key="1">
    <source>
        <dbReference type="Pfam" id="PF07883"/>
    </source>
</evidence>
<feature type="domain" description="Cupin type-2" evidence="1">
    <location>
        <begin position="40"/>
        <end position="99"/>
    </location>
</feature>
<dbReference type="InterPro" id="IPR011051">
    <property type="entry name" value="RmlC_Cupin_sf"/>
</dbReference>
<keyword evidence="3" id="KW-1185">Reference proteome</keyword>
<dbReference type="PANTHER" id="PTHR40112:SF1">
    <property type="entry name" value="H2HPP ISOMERASE"/>
    <property type="match status" value="1"/>
</dbReference>
<accession>A0A150X236</accession>